<dbReference type="InterPro" id="IPR014030">
    <property type="entry name" value="Ketoacyl_synth_N"/>
</dbReference>
<evidence type="ECO:0000313" key="3">
    <source>
        <dbReference type="EMBL" id="MBK1669713.1"/>
    </source>
</evidence>
<accession>A0ABS1DJ03</accession>
<name>A0ABS1DJ03_9PROT</name>
<feature type="domain" description="Beta-ketoacyl synthase-like N-terminal" evidence="2">
    <location>
        <begin position="31"/>
        <end position="196"/>
    </location>
</feature>
<dbReference type="Proteomes" id="UP001296873">
    <property type="component" value="Unassembled WGS sequence"/>
</dbReference>
<evidence type="ECO:0000259" key="2">
    <source>
        <dbReference type="Pfam" id="PF13723"/>
    </source>
</evidence>
<dbReference type="RefSeq" id="WP_200342053.1">
    <property type="nucleotide sequence ID" value="NZ_NRRL01000058.1"/>
</dbReference>
<dbReference type="EMBL" id="NRRL01000058">
    <property type="protein sequence ID" value="MBK1669713.1"/>
    <property type="molecule type" value="Genomic_DNA"/>
</dbReference>
<dbReference type="Gene3D" id="3.40.47.10">
    <property type="match status" value="1"/>
</dbReference>
<protein>
    <recommendedName>
        <fullName evidence="2">Beta-ketoacyl synthase-like N-terminal domain-containing protein</fullName>
    </recommendedName>
</protein>
<dbReference type="InterPro" id="IPR016039">
    <property type="entry name" value="Thiolase-like"/>
</dbReference>
<proteinExistence type="predicted"/>
<dbReference type="Pfam" id="PF13723">
    <property type="entry name" value="Ketoacyl-synt_2"/>
    <property type="match status" value="1"/>
</dbReference>
<gene>
    <name evidence="3" type="ORF">CKO28_16865</name>
</gene>
<feature type="region of interest" description="Disordered" evidence="1">
    <location>
        <begin position="31"/>
        <end position="50"/>
    </location>
</feature>
<reference evidence="3 4" key="1">
    <citation type="journal article" date="2020" name="Microorganisms">
        <title>Osmotic Adaptation and Compatible Solute Biosynthesis of Phototrophic Bacteria as Revealed from Genome Analyses.</title>
        <authorList>
            <person name="Imhoff J.F."/>
            <person name="Rahn T."/>
            <person name="Kunzel S."/>
            <person name="Keller A."/>
            <person name="Neulinger S.C."/>
        </authorList>
    </citation>
    <scope>NUCLEOTIDE SEQUENCE [LARGE SCALE GENOMIC DNA]</scope>
    <source>
        <strain evidence="3 4">DSM 9895</strain>
    </source>
</reference>
<evidence type="ECO:0000313" key="4">
    <source>
        <dbReference type="Proteomes" id="UP001296873"/>
    </source>
</evidence>
<sequence length="265" mass="27501">MIESALLGVGLHGPGLAGWADGGDVLAGRAPYNAADTPAPRPENLSPRERRRVSQAVRLALAVGQEAVGDARVDPADLPSVFGWAHGDGNTVQRILMELATEERHVSPKDFHHSVHNVAVGYWAIATGCHRACTSVTAARDTFAGALVKAMAQIRADGDPVLLVLCDTPFPEPLNTVCPVVAPLGIGLVLAPAGTPGAKATLRAGFAAGAATPTPPDLPELHDLWQHNAAARALPLLAALARGDAARQAVPYGDRAHLDLEITPC</sequence>
<keyword evidence="4" id="KW-1185">Reference proteome</keyword>
<dbReference type="SUPFAM" id="SSF53901">
    <property type="entry name" value="Thiolase-like"/>
    <property type="match status" value="1"/>
</dbReference>
<evidence type="ECO:0000256" key="1">
    <source>
        <dbReference type="SAM" id="MobiDB-lite"/>
    </source>
</evidence>
<comment type="caution">
    <text evidence="3">The sequence shown here is derived from an EMBL/GenBank/DDBJ whole genome shotgun (WGS) entry which is preliminary data.</text>
</comment>
<organism evidence="3 4">
    <name type="scientific">Rhodovibrio sodomensis</name>
    <dbReference type="NCBI Taxonomy" id="1088"/>
    <lineage>
        <taxon>Bacteria</taxon>
        <taxon>Pseudomonadati</taxon>
        <taxon>Pseudomonadota</taxon>
        <taxon>Alphaproteobacteria</taxon>
        <taxon>Rhodospirillales</taxon>
        <taxon>Rhodovibrionaceae</taxon>
        <taxon>Rhodovibrio</taxon>
    </lineage>
</organism>